<dbReference type="Gene3D" id="3.40.50.300">
    <property type="entry name" value="P-loop containing nucleotide triphosphate hydrolases"/>
    <property type="match status" value="2"/>
</dbReference>
<keyword evidence="8 10" id="KW-0238">DNA-binding</keyword>
<dbReference type="GO" id="GO:0003677">
    <property type="term" value="F:DNA binding"/>
    <property type="evidence" value="ECO:0007669"/>
    <property type="project" value="UniProtKB-UniRule"/>
</dbReference>
<evidence type="ECO:0000256" key="2">
    <source>
        <dbReference type="ARBA" id="ARBA00022741"/>
    </source>
</evidence>
<dbReference type="GO" id="GO:0005524">
    <property type="term" value="F:ATP binding"/>
    <property type="evidence" value="ECO:0007669"/>
    <property type="project" value="UniProtKB-UniRule"/>
</dbReference>
<keyword evidence="6 10" id="KW-0269">Exonuclease</keyword>
<comment type="similarity">
    <text evidence="10">Belongs to the RecC family.</text>
</comment>
<evidence type="ECO:0000256" key="9">
    <source>
        <dbReference type="ARBA" id="ARBA00023204"/>
    </source>
</evidence>
<evidence type="ECO:0000256" key="4">
    <source>
        <dbReference type="ARBA" id="ARBA00022801"/>
    </source>
</evidence>
<dbReference type="PIRSF" id="PIRSF000980">
    <property type="entry name" value="RecC"/>
    <property type="match status" value="1"/>
</dbReference>
<dbReference type="AlphaFoldDB" id="A0A151Y146"/>
<dbReference type="GO" id="GO:0008854">
    <property type="term" value="F:exodeoxyribonuclease V activity"/>
    <property type="evidence" value="ECO:0007669"/>
    <property type="project" value="InterPro"/>
</dbReference>
<dbReference type="Gene3D" id="3.40.50.10930">
    <property type="match status" value="2"/>
</dbReference>
<comment type="function">
    <text evidence="10">A helicase/nuclease that prepares dsDNA breaks (DSB) for recombinational DNA repair. Binds to DSBs and unwinds DNA via a highly rapid and processive ATP-dependent bidirectional helicase activity. Unwinds dsDNA until it encounters a Chi (crossover hotspot instigator) sequence from the 3' direction. Cuts ssDNA a few nucleotides 3' to the Chi site. The properties and activities of the enzyme are changed at Chi. The Chi-altered holoenzyme produces a long 3'-ssDNA overhang and facilitates RecA-binding to the ssDNA for homologous DNA recombination and repair. Holoenzyme degrades any linearized DNA that is unable to undergo homologous recombination. In the holoenzyme this subunit recognizes the wild-type Chi sequence, and when added to isolated RecB increases its ATP-dependent helicase processivity.</text>
</comment>
<dbReference type="PANTHER" id="PTHR30591">
    <property type="entry name" value="RECBCD ENZYME SUBUNIT RECC"/>
    <property type="match status" value="1"/>
</dbReference>
<feature type="domain" description="RecC C-terminal" evidence="11">
    <location>
        <begin position="952"/>
        <end position="1170"/>
    </location>
</feature>
<gene>
    <name evidence="10" type="primary">recC</name>
    <name evidence="12" type="ORF">AZH43_02475</name>
</gene>
<evidence type="ECO:0000256" key="5">
    <source>
        <dbReference type="ARBA" id="ARBA00022806"/>
    </source>
</evidence>
<dbReference type="Gene3D" id="1.10.10.990">
    <property type="match status" value="1"/>
</dbReference>
<evidence type="ECO:0000256" key="6">
    <source>
        <dbReference type="ARBA" id="ARBA00022839"/>
    </source>
</evidence>
<evidence type="ECO:0000259" key="11">
    <source>
        <dbReference type="Pfam" id="PF17946"/>
    </source>
</evidence>
<dbReference type="Pfam" id="PF17946">
    <property type="entry name" value="RecC_C"/>
    <property type="match status" value="1"/>
</dbReference>
<dbReference type="InterPro" id="IPR006697">
    <property type="entry name" value="RecC"/>
</dbReference>
<dbReference type="Pfam" id="PF04257">
    <property type="entry name" value="Exonuc_V_gamma"/>
    <property type="match status" value="1"/>
</dbReference>
<keyword evidence="13" id="KW-1185">Reference proteome</keyword>
<comment type="caution">
    <text evidence="12">The sequence shown here is derived from an EMBL/GenBank/DDBJ whole genome shotgun (WGS) entry which is preliminary data.</text>
</comment>
<dbReference type="GO" id="GO:0003678">
    <property type="term" value="F:DNA helicase activity"/>
    <property type="evidence" value="ECO:0007669"/>
    <property type="project" value="UniProtKB-UniRule"/>
</dbReference>
<evidence type="ECO:0000256" key="8">
    <source>
        <dbReference type="ARBA" id="ARBA00023125"/>
    </source>
</evidence>
<keyword evidence="4 10" id="KW-0378">Hydrolase</keyword>
<keyword evidence="2 10" id="KW-0547">Nucleotide-binding</keyword>
<evidence type="ECO:0000256" key="10">
    <source>
        <dbReference type="HAMAP-Rule" id="MF_01486"/>
    </source>
</evidence>
<dbReference type="InterPro" id="IPR027417">
    <property type="entry name" value="P-loop_NTPase"/>
</dbReference>
<comment type="subunit">
    <text evidence="10">Heterotrimer of RecB, RecC and RecD. All subunits contribute to DNA-binding.</text>
</comment>
<evidence type="ECO:0000313" key="13">
    <source>
        <dbReference type="Proteomes" id="UP000076276"/>
    </source>
</evidence>
<evidence type="ECO:0000256" key="3">
    <source>
        <dbReference type="ARBA" id="ARBA00022763"/>
    </source>
</evidence>
<evidence type="ECO:0000313" key="12">
    <source>
        <dbReference type="EMBL" id="KYQ71734.1"/>
    </source>
</evidence>
<keyword evidence="9 10" id="KW-0234">DNA repair</keyword>
<dbReference type="OrthoDB" id="9762834at2"/>
<organism evidence="12 13">
    <name type="scientific">Acinetobacter pragensis</name>
    <dbReference type="NCBI Taxonomy" id="1806892"/>
    <lineage>
        <taxon>Bacteria</taxon>
        <taxon>Pseudomonadati</taxon>
        <taxon>Pseudomonadota</taxon>
        <taxon>Gammaproteobacteria</taxon>
        <taxon>Moraxellales</taxon>
        <taxon>Moraxellaceae</taxon>
        <taxon>Acinetobacter</taxon>
    </lineage>
</organism>
<keyword evidence="1 10" id="KW-0540">Nuclease</keyword>
<name>A0A151Y146_9GAMM</name>
<proteinExistence type="inferred from homology"/>
<dbReference type="GO" id="GO:0000724">
    <property type="term" value="P:double-strand break repair via homologous recombination"/>
    <property type="evidence" value="ECO:0007669"/>
    <property type="project" value="UniProtKB-UniRule"/>
</dbReference>
<reference evidence="12 13" key="1">
    <citation type="submission" date="2016-03" db="EMBL/GenBank/DDBJ databases">
        <title>Acinetobacter genomospecies 28 strain ANC 4149.</title>
        <authorList>
            <person name="Radolfova-Krizova L."/>
            <person name="Nemec A."/>
        </authorList>
    </citation>
    <scope>NUCLEOTIDE SEQUENCE [LARGE SCALE GENOMIC DNA]</scope>
    <source>
        <strain evidence="12 13">ANC 4149</strain>
    </source>
</reference>
<dbReference type="HAMAP" id="MF_01486">
    <property type="entry name" value="RecC"/>
    <property type="match status" value="1"/>
</dbReference>
<keyword evidence="3 10" id="KW-0227">DNA damage</keyword>
<evidence type="ECO:0000256" key="1">
    <source>
        <dbReference type="ARBA" id="ARBA00022722"/>
    </source>
</evidence>
<dbReference type="RefSeq" id="WP_067669621.1">
    <property type="nucleotide sequence ID" value="NZ_CBCSIK010000003.1"/>
</dbReference>
<dbReference type="InterPro" id="IPR011335">
    <property type="entry name" value="Restrct_endonuc-II-like"/>
</dbReference>
<dbReference type="Proteomes" id="UP000076276">
    <property type="component" value="Unassembled WGS sequence"/>
</dbReference>
<dbReference type="InterPro" id="IPR041500">
    <property type="entry name" value="RecC_C"/>
</dbReference>
<evidence type="ECO:0000256" key="7">
    <source>
        <dbReference type="ARBA" id="ARBA00022840"/>
    </source>
</evidence>
<protein>
    <recommendedName>
        <fullName evidence="10">RecBCD enzyme subunit RecC</fullName>
    </recommendedName>
    <alternativeName>
        <fullName evidence="10">Exonuclease V subunit RecC</fullName>
        <shortName evidence="10">ExoV subunit RecC</shortName>
    </alternativeName>
    <alternativeName>
        <fullName evidence="10">Helicase/nuclease RecBCD subunit RecC</fullName>
    </alternativeName>
</protein>
<sequence length="1275" mass="146947">MAIHVIQSQRIDVLLQEMLRAGHQPSANPFEALKTQHFIVPSPAVQAWLTVKLSEHQGISANCLFHQRIRAFQWFAYQAVLNNKEKVRKANIPRMIIKWRTYQVLKPYIETAHNPLALDHPLYSIVQRIYDSASRLSNSTEQQLKKQGMLYWVSEQVSRLFSNYMEYRGHCFKQHGTGQACDCSSNWLKDWGKNQPLDLDQQFFSAQTAFPGLDSKEQLAQRREVSDFAKDQAEKLEQWQRWLWHGEFHADFALMQSIDQDFWEIMDHPETRQSALTHLPKQVTLFTVLDLPPSQLAFLRRLGQYIDVLILHFNPSQEYWADTVDANWKKQYDVKLKQRFKDKHPQASDPEIEAFFEKYTLEYGQLKESRHPLLTRFGKQARDHFSLLVNLAAGENGEEWEDQFPLDYQSNLLGKVQYDILNLAEPEADSFALNERDDSIRLHVCHSSLRQLEVLKDQLTYWLSQASADQPRSPNDILVLSPDLKNLEPLIRSVFAPPPRDLFLDDQAEAVRKDSVYLPVKIAGVTPLDVQNAWQAVLGPIQLPQGRFTLEDFADWLNLSAVQTRYGMNAEQTARMIELLSEAKFKRGLDEAHLRRTLAPNDTDCRYSFKFALDRLMLGVAVPEHALWQDTLSFAFVRRDDFELINILIEIYQDFAERRHWMVEHEMGQLRNVEEWLHLLLRDLERYQKQGVTVLKPIREVIRKQITMLTLSYYQDEDALSEEQAHLLKDMQLPLPYVLQEIQGALDSQMDQAVPSGQITFSQIGQIRPVPYRLVVMLNLDSGQFPSRQSHLPFDLMDILKPHLGDRSRLEDDQGAFLDALLLAQENLWLFYNGFDLNDGEIREPSSVVQELIRHLALIVEGSSGNPNLPALAKIDGDVDVPANLQSLYSVHELQPFELQGFDAERSSRKIRYQDHWYYVAQQLQQANGARKPWAAQALAPQAAEEILLDSAQWIKQVAFPAELYLKTLGISNLKYAEGLATDEPLLLDGLEQYAVRHFMQDQSLQQAPNAAAQPELLQDQLPVGKFKDAAWAVSQLQHEQLWERVSEVMHPDPPELTAVTQRQLKIDDQTLMQITVPETPVQQWVSMTASSARGRRRAQIWLEYLLWLASLPADAPLLNYQRVEVCNDVTICCAGISPEDARMHLARWMQAWRYGQQQPLVLPAALMLATDKNSALIVQEGKKGEELDVKWQENEQGQQVLQQFDKLAAKWTDPGDYAAFDVRQDEANQAHADWAFILRDQNSLQLLTQCCEQFAYALYQPIYSHQTAEKAHAD</sequence>
<accession>A0A151Y146</accession>
<dbReference type="STRING" id="1806892.AZH43_02475"/>
<dbReference type="SUPFAM" id="SSF52980">
    <property type="entry name" value="Restriction endonuclease-like"/>
    <property type="match status" value="1"/>
</dbReference>
<keyword evidence="5 10" id="KW-0347">Helicase</keyword>
<keyword evidence="7 10" id="KW-0067">ATP-binding</keyword>
<dbReference type="EMBL" id="LUAW01000023">
    <property type="protein sequence ID" value="KYQ71734.1"/>
    <property type="molecule type" value="Genomic_DNA"/>
</dbReference>
<dbReference type="SUPFAM" id="SSF52540">
    <property type="entry name" value="P-loop containing nucleoside triphosphate hydrolases"/>
    <property type="match status" value="2"/>
</dbReference>
<dbReference type="GO" id="GO:0009338">
    <property type="term" value="C:exodeoxyribonuclease V complex"/>
    <property type="evidence" value="ECO:0007669"/>
    <property type="project" value="InterPro"/>
</dbReference>
<dbReference type="PANTHER" id="PTHR30591:SF1">
    <property type="entry name" value="RECBCD ENZYME SUBUNIT RECC"/>
    <property type="match status" value="1"/>
</dbReference>
<comment type="miscellaneous">
    <text evidence="10">In the RecBCD complex, RecB has a slow 3'-5' helicase, an exonuclease activity and loads RecA onto ssDNA, RecD has a fast 5'-3' helicase activity, while RecC stimulates the ATPase and processivity of the RecB helicase and contributes to recognition of the Chi site.</text>
</comment>